<evidence type="ECO:0000256" key="5">
    <source>
        <dbReference type="ARBA" id="ARBA00023077"/>
    </source>
</evidence>
<evidence type="ECO:0000256" key="7">
    <source>
        <dbReference type="ARBA" id="ARBA00023237"/>
    </source>
</evidence>
<evidence type="ECO:0000313" key="12">
    <source>
        <dbReference type="EMBL" id="TKS57642.1"/>
    </source>
</evidence>
<keyword evidence="4 8" id="KW-0812">Transmembrane</keyword>
<evidence type="ECO:0000256" key="9">
    <source>
        <dbReference type="RuleBase" id="RU003357"/>
    </source>
</evidence>
<evidence type="ECO:0000256" key="2">
    <source>
        <dbReference type="ARBA" id="ARBA00022448"/>
    </source>
</evidence>
<dbReference type="Pfam" id="PF07715">
    <property type="entry name" value="Plug"/>
    <property type="match status" value="1"/>
</dbReference>
<dbReference type="AlphaFoldDB" id="A0A4U5TU64"/>
<dbReference type="Proteomes" id="UP000306552">
    <property type="component" value="Unassembled WGS sequence"/>
</dbReference>
<dbReference type="InterPro" id="IPR000531">
    <property type="entry name" value="Beta-barrel_TonB"/>
</dbReference>
<evidence type="ECO:0000259" key="10">
    <source>
        <dbReference type="Pfam" id="PF00593"/>
    </source>
</evidence>
<dbReference type="SUPFAM" id="SSF56935">
    <property type="entry name" value="Porins"/>
    <property type="match status" value="1"/>
</dbReference>
<dbReference type="PROSITE" id="PS52016">
    <property type="entry name" value="TONB_DEPENDENT_REC_3"/>
    <property type="match status" value="1"/>
</dbReference>
<feature type="domain" description="TonB-dependent receptor plug" evidence="11">
    <location>
        <begin position="112"/>
        <end position="208"/>
    </location>
</feature>
<accession>A0A4U5TU64</accession>
<keyword evidence="2 8" id="KW-0813">Transport</keyword>
<dbReference type="GO" id="GO:0009279">
    <property type="term" value="C:cell outer membrane"/>
    <property type="evidence" value="ECO:0007669"/>
    <property type="project" value="UniProtKB-SubCell"/>
</dbReference>
<dbReference type="InterPro" id="IPR036942">
    <property type="entry name" value="Beta-barrel_TonB_sf"/>
</dbReference>
<dbReference type="PANTHER" id="PTHR30069:SF49">
    <property type="entry name" value="OUTER MEMBRANE PROTEIN C"/>
    <property type="match status" value="1"/>
</dbReference>
<keyword evidence="3 8" id="KW-1134">Transmembrane beta strand</keyword>
<evidence type="ECO:0000256" key="8">
    <source>
        <dbReference type="PROSITE-ProRule" id="PRU01360"/>
    </source>
</evidence>
<keyword evidence="6 8" id="KW-0472">Membrane</keyword>
<dbReference type="InterPro" id="IPR037066">
    <property type="entry name" value="Plug_dom_sf"/>
</dbReference>
<keyword evidence="12" id="KW-0675">Receptor</keyword>
<comment type="caution">
    <text evidence="12">The sequence shown here is derived from an EMBL/GenBank/DDBJ whole genome shotgun (WGS) entry which is preliminary data.</text>
</comment>
<dbReference type="InterPro" id="IPR039426">
    <property type="entry name" value="TonB-dep_rcpt-like"/>
</dbReference>
<organism evidence="12 13">
    <name type="scientific">Mesohalobacter halotolerans</name>
    <dbReference type="NCBI Taxonomy" id="1883405"/>
    <lineage>
        <taxon>Bacteria</taxon>
        <taxon>Pseudomonadati</taxon>
        <taxon>Bacteroidota</taxon>
        <taxon>Flavobacteriia</taxon>
        <taxon>Flavobacteriales</taxon>
        <taxon>Flavobacteriaceae</taxon>
        <taxon>Mesohalobacter</taxon>
    </lineage>
</organism>
<evidence type="ECO:0000256" key="3">
    <source>
        <dbReference type="ARBA" id="ARBA00022452"/>
    </source>
</evidence>
<feature type="domain" description="TonB-dependent receptor-like beta-barrel" evidence="10">
    <location>
        <begin position="259"/>
        <end position="721"/>
    </location>
</feature>
<keyword evidence="7 8" id="KW-0998">Cell outer membrane</keyword>
<dbReference type="GO" id="GO:0044718">
    <property type="term" value="P:siderophore transmembrane transport"/>
    <property type="evidence" value="ECO:0007669"/>
    <property type="project" value="TreeGrafter"/>
</dbReference>
<evidence type="ECO:0000256" key="1">
    <source>
        <dbReference type="ARBA" id="ARBA00004571"/>
    </source>
</evidence>
<evidence type="ECO:0000259" key="11">
    <source>
        <dbReference type="Pfam" id="PF07715"/>
    </source>
</evidence>
<evidence type="ECO:0000313" key="13">
    <source>
        <dbReference type="Proteomes" id="UP000306552"/>
    </source>
</evidence>
<dbReference type="PANTHER" id="PTHR30069">
    <property type="entry name" value="TONB-DEPENDENT OUTER MEMBRANE RECEPTOR"/>
    <property type="match status" value="1"/>
</dbReference>
<sequence length="764" mass="86974">MKSILLALCISLWFGVNYAQTITYKVINHSTGEPLESVYAQNTETQNTILSKNGKLNLVLNETYLILRMGYEKIEFTVLANSDKIIRLQPIRHELGEVMVSGLLFEDPAMSVTTPDLSKNVVQPKNVADLFENVEGFGIIKRGNYAMDPSFRASQYEQLNIQYDGGTKVLHACPNRMDPITTHVIPEDIQKIEVIRGPYSVRYGATFGGIINMVSKKPEYENYGLSGSVSSGFETNGNNSVNLAQLQYSNEKFDLKGSYGYRDFGNYEDGEGTEIPSSFRSIDYGIRLGYNFSTQERLKIDWRQSFGRDVLHASLPMDSDFDDSSILSLDYHKKNISEALEHIKAKAYYSFVDHLMSNSRRANFQTVEAVSPVEATTAGGRFEMKWKFSDKWTTYTGADALLISREGVRNRLVKRNMMGMPLDPPMAFVDKIWQDSYINDFGLFAETTYQVNESTSFNAGLRYDVVISDIQDPESDFLGYYPNLDQRDEHNISGTISLKKRLENQDVLEIAFGRGVRSANMIERAINHFQVGQDPFEYVGNPNLDAEVNNQIEVAYRGNLQTEGFISNISYNASAYYSLFENYIVAIIDETKDRKFMPNVEPTNPKVFRNLDEAYKTGFEVGFGFDFYNNFHFNSNVAYVYTRNEDLKESLPLTSPLRSNFELSYQNDKFYASIFYKIVAKQRQLASSFDELQSTPGYALVDFKANYNLTKKLNIGVAMLNVFDKFYFDHLNFAFRNQGANGLSMMDRLSDPGINASVFVKYDF</sequence>
<dbReference type="InterPro" id="IPR012910">
    <property type="entry name" value="Plug_dom"/>
</dbReference>
<dbReference type="GO" id="GO:0015344">
    <property type="term" value="F:siderophore uptake transmembrane transporter activity"/>
    <property type="evidence" value="ECO:0007669"/>
    <property type="project" value="TreeGrafter"/>
</dbReference>
<evidence type="ECO:0000256" key="6">
    <source>
        <dbReference type="ARBA" id="ARBA00023136"/>
    </source>
</evidence>
<reference evidence="12 13" key="1">
    <citation type="submission" date="2019-04" db="EMBL/GenBank/DDBJ databases">
        <title>Psychroflexus halotolerans sp. nov., isolated from a marine solar saltern.</title>
        <authorList>
            <person name="Feng X."/>
        </authorList>
    </citation>
    <scope>NUCLEOTIDE SEQUENCE [LARGE SCALE GENOMIC DNA]</scope>
    <source>
        <strain evidence="12 13">WDS2C27</strain>
    </source>
</reference>
<dbReference type="RefSeq" id="WP_138931342.1">
    <property type="nucleotide sequence ID" value="NZ_SWMU01000001.1"/>
</dbReference>
<dbReference type="Gene3D" id="2.170.130.10">
    <property type="entry name" value="TonB-dependent receptor, plug domain"/>
    <property type="match status" value="1"/>
</dbReference>
<name>A0A4U5TU64_9FLAO</name>
<keyword evidence="13" id="KW-1185">Reference proteome</keyword>
<protein>
    <submittedName>
        <fullName evidence="12">TonB-dependent receptor</fullName>
    </submittedName>
</protein>
<comment type="similarity">
    <text evidence="8 9">Belongs to the TonB-dependent receptor family.</text>
</comment>
<dbReference type="Pfam" id="PF00593">
    <property type="entry name" value="TonB_dep_Rec_b-barrel"/>
    <property type="match status" value="1"/>
</dbReference>
<keyword evidence="5 9" id="KW-0798">TonB box</keyword>
<dbReference type="OrthoDB" id="9759247at2"/>
<dbReference type="EMBL" id="SWMU01000001">
    <property type="protein sequence ID" value="TKS57642.1"/>
    <property type="molecule type" value="Genomic_DNA"/>
</dbReference>
<comment type="subcellular location">
    <subcellularLocation>
        <location evidence="1 8">Cell outer membrane</location>
        <topology evidence="1 8">Multi-pass membrane protein</topology>
    </subcellularLocation>
</comment>
<dbReference type="Gene3D" id="2.40.170.20">
    <property type="entry name" value="TonB-dependent receptor, beta-barrel domain"/>
    <property type="match status" value="1"/>
</dbReference>
<proteinExistence type="inferred from homology"/>
<evidence type="ECO:0000256" key="4">
    <source>
        <dbReference type="ARBA" id="ARBA00022692"/>
    </source>
</evidence>
<gene>
    <name evidence="12" type="ORF">FCN74_04290</name>
</gene>